<evidence type="ECO:0000313" key="3">
    <source>
        <dbReference type="Proteomes" id="UP000318331"/>
    </source>
</evidence>
<accession>A0A543I6A6</accession>
<keyword evidence="1" id="KW-0812">Transmembrane</keyword>
<feature type="transmembrane region" description="Helical" evidence="1">
    <location>
        <begin position="43"/>
        <end position="66"/>
    </location>
</feature>
<comment type="caution">
    <text evidence="2">The sequence shown here is derived from an EMBL/GenBank/DDBJ whole genome shotgun (WGS) entry which is preliminary data.</text>
</comment>
<dbReference type="EMBL" id="VFPN01000001">
    <property type="protein sequence ID" value="TQM66146.1"/>
    <property type="molecule type" value="Genomic_DNA"/>
</dbReference>
<sequence>MRPGVRGVSRLRVAATIVAFILVVGSLGTVVAAALVPDADVRIPLGVTASVALVLGLALGVGAVLVRRSDS</sequence>
<organism evidence="2 3">
    <name type="scientific">Klugiella xanthotipulae</name>
    <dbReference type="NCBI Taxonomy" id="244735"/>
    <lineage>
        <taxon>Bacteria</taxon>
        <taxon>Bacillati</taxon>
        <taxon>Actinomycetota</taxon>
        <taxon>Actinomycetes</taxon>
        <taxon>Micrococcales</taxon>
        <taxon>Microbacteriaceae</taxon>
        <taxon>Klugiella</taxon>
    </lineage>
</organism>
<gene>
    <name evidence="2" type="ORF">FB466_0976</name>
</gene>
<reference evidence="2 3" key="1">
    <citation type="submission" date="2019-06" db="EMBL/GenBank/DDBJ databases">
        <title>Sequencing the genomes of 1000 actinobacteria strains.</title>
        <authorList>
            <person name="Klenk H.-P."/>
        </authorList>
    </citation>
    <scope>NUCLEOTIDE SEQUENCE [LARGE SCALE GENOMIC DNA]</scope>
    <source>
        <strain evidence="2 3">DSM 18031</strain>
    </source>
</reference>
<keyword evidence="1" id="KW-1133">Transmembrane helix</keyword>
<evidence type="ECO:0000313" key="2">
    <source>
        <dbReference type="EMBL" id="TQM66146.1"/>
    </source>
</evidence>
<evidence type="ECO:0000256" key="1">
    <source>
        <dbReference type="SAM" id="Phobius"/>
    </source>
</evidence>
<keyword evidence="1" id="KW-0472">Membrane</keyword>
<name>A0A543I6A6_9MICO</name>
<dbReference type="Proteomes" id="UP000318331">
    <property type="component" value="Unassembled WGS sequence"/>
</dbReference>
<keyword evidence="3" id="KW-1185">Reference proteome</keyword>
<dbReference type="AlphaFoldDB" id="A0A543I6A6"/>
<proteinExistence type="predicted"/>
<protein>
    <submittedName>
        <fullName evidence="2">Uncharacterized protein</fullName>
    </submittedName>
</protein>